<comment type="cofactor">
    <cofactor evidence="11">
        <name>Zn(2+)</name>
        <dbReference type="ChEBI" id="CHEBI:29105"/>
    </cofactor>
    <text evidence="11">Binds 1 zinc ion per subunit.</text>
</comment>
<dbReference type="Pfam" id="PF02272">
    <property type="entry name" value="DHHA1"/>
    <property type="match status" value="1"/>
</dbReference>
<feature type="binding site" evidence="11">
    <location>
        <position position="677"/>
    </location>
    <ligand>
        <name>Zn(2+)</name>
        <dbReference type="ChEBI" id="CHEBI:29105"/>
    </ligand>
</feature>
<keyword evidence="11" id="KW-0963">Cytoplasm</keyword>
<evidence type="ECO:0000256" key="2">
    <source>
        <dbReference type="ARBA" id="ARBA00022555"/>
    </source>
</evidence>
<protein>
    <recommendedName>
        <fullName evidence="11">Alanine--tRNA ligase</fullName>
        <ecNumber evidence="11">6.1.1.7</ecNumber>
    </recommendedName>
    <alternativeName>
        <fullName evidence="11">Alanyl-tRNA synthetase</fullName>
        <shortName evidence="11">AlaRS</shortName>
    </alternativeName>
</protein>
<organism evidence="14 15">
    <name type="scientific">Bradyrhizobium ontarionense</name>
    <dbReference type="NCBI Taxonomy" id="2898149"/>
    <lineage>
        <taxon>Bacteria</taxon>
        <taxon>Pseudomonadati</taxon>
        <taxon>Pseudomonadota</taxon>
        <taxon>Alphaproteobacteria</taxon>
        <taxon>Hyphomicrobiales</taxon>
        <taxon>Nitrobacteraceae</taxon>
        <taxon>Bradyrhizobium</taxon>
    </lineage>
</organism>
<evidence type="ECO:0000256" key="6">
    <source>
        <dbReference type="ARBA" id="ARBA00022833"/>
    </source>
</evidence>
<feature type="domain" description="Alanyl-transfer RNA synthetases family profile" evidence="13">
    <location>
        <begin position="2"/>
        <end position="720"/>
    </location>
</feature>
<keyword evidence="3 11" id="KW-0436">Ligase</keyword>
<keyword evidence="4 11" id="KW-0479">Metal-binding</keyword>
<dbReference type="InterPro" id="IPR018165">
    <property type="entry name" value="Ala-tRNA-synth_IIc_core"/>
</dbReference>
<dbReference type="PROSITE" id="PS50860">
    <property type="entry name" value="AA_TRNA_LIGASE_II_ALA"/>
    <property type="match status" value="1"/>
</dbReference>
<dbReference type="InterPro" id="IPR009000">
    <property type="entry name" value="Transl_B-barrel_sf"/>
</dbReference>
<dbReference type="PANTHER" id="PTHR11777:SF9">
    <property type="entry name" value="ALANINE--TRNA LIGASE, CYTOPLASMIC"/>
    <property type="match status" value="1"/>
</dbReference>
<dbReference type="RefSeq" id="WP_231328076.1">
    <property type="nucleotide sequence ID" value="NZ_CP088156.1"/>
</dbReference>
<evidence type="ECO:0000256" key="4">
    <source>
        <dbReference type="ARBA" id="ARBA00022723"/>
    </source>
</evidence>
<name>A0ABY3RQC1_9BRAD</name>
<keyword evidence="12" id="KW-0175">Coiled coil</keyword>
<dbReference type="SUPFAM" id="SSF55186">
    <property type="entry name" value="ThrRS/AlaRS common domain"/>
    <property type="match status" value="1"/>
</dbReference>
<evidence type="ECO:0000256" key="1">
    <source>
        <dbReference type="ARBA" id="ARBA00008226"/>
    </source>
</evidence>
<comment type="domain">
    <text evidence="11">Consists of three domains; the N-terminal catalytic domain, the editing domain and the C-terminal C-Ala domain. The editing domain removes incorrectly charged amino acids, while the C-Ala domain, along with tRNA(Ala), serves as a bridge to cooperatively bring together the editing and aminoacylation centers thus stimulating deacylation of misacylated tRNAs.</text>
</comment>
<evidence type="ECO:0000313" key="14">
    <source>
        <dbReference type="EMBL" id="UFZ08643.1"/>
    </source>
</evidence>
<dbReference type="InterPro" id="IPR023033">
    <property type="entry name" value="Ala_tRNA_ligase_euk/bac"/>
</dbReference>
<comment type="subcellular location">
    <subcellularLocation>
        <location evidence="11">Cytoplasm</location>
    </subcellularLocation>
</comment>
<evidence type="ECO:0000256" key="9">
    <source>
        <dbReference type="ARBA" id="ARBA00022917"/>
    </source>
</evidence>
<dbReference type="InterPro" id="IPR018162">
    <property type="entry name" value="Ala-tRNA-ligase_IIc_anticod-bd"/>
</dbReference>
<dbReference type="Proteomes" id="UP001431010">
    <property type="component" value="Chromosome"/>
</dbReference>
<keyword evidence="10 11" id="KW-0030">Aminoacyl-tRNA synthetase</keyword>
<evidence type="ECO:0000256" key="5">
    <source>
        <dbReference type="ARBA" id="ARBA00022741"/>
    </source>
</evidence>
<dbReference type="SUPFAM" id="SSF101353">
    <property type="entry name" value="Putative anticodon-binding domain of alanyl-tRNA synthetase (AlaRS)"/>
    <property type="match status" value="1"/>
</dbReference>
<evidence type="ECO:0000256" key="7">
    <source>
        <dbReference type="ARBA" id="ARBA00022840"/>
    </source>
</evidence>
<dbReference type="SUPFAM" id="SSF50447">
    <property type="entry name" value="Translation proteins"/>
    <property type="match status" value="1"/>
</dbReference>
<dbReference type="EC" id="6.1.1.7" evidence="11"/>
<dbReference type="Pfam" id="PF07973">
    <property type="entry name" value="tRNA_SAD"/>
    <property type="match status" value="1"/>
</dbReference>
<keyword evidence="8 11" id="KW-0694">RNA-binding</keyword>
<dbReference type="HAMAP" id="MF_00036_B">
    <property type="entry name" value="Ala_tRNA_synth_B"/>
    <property type="match status" value="1"/>
</dbReference>
<dbReference type="InterPro" id="IPR050058">
    <property type="entry name" value="Ala-tRNA_ligase"/>
</dbReference>
<dbReference type="InterPro" id="IPR002318">
    <property type="entry name" value="Ala-tRNA-lgiase_IIc"/>
</dbReference>
<keyword evidence="7 11" id="KW-0067">ATP-binding</keyword>
<keyword evidence="6 11" id="KW-0862">Zinc</keyword>
<keyword evidence="2 11" id="KW-0820">tRNA-binding</keyword>
<comment type="catalytic activity">
    <reaction evidence="11">
        <text>tRNA(Ala) + L-alanine + ATP = L-alanyl-tRNA(Ala) + AMP + diphosphate</text>
        <dbReference type="Rhea" id="RHEA:12540"/>
        <dbReference type="Rhea" id="RHEA-COMP:9657"/>
        <dbReference type="Rhea" id="RHEA-COMP:9923"/>
        <dbReference type="ChEBI" id="CHEBI:30616"/>
        <dbReference type="ChEBI" id="CHEBI:33019"/>
        <dbReference type="ChEBI" id="CHEBI:57972"/>
        <dbReference type="ChEBI" id="CHEBI:78442"/>
        <dbReference type="ChEBI" id="CHEBI:78497"/>
        <dbReference type="ChEBI" id="CHEBI:456215"/>
        <dbReference type="EC" id="6.1.1.7"/>
    </reaction>
</comment>
<dbReference type="InterPro" id="IPR045864">
    <property type="entry name" value="aa-tRNA-synth_II/BPL/LPL"/>
</dbReference>
<dbReference type="Gene3D" id="3.30.980.10">
    <property type="entry name" value="Threonyl-trna Synthetase, Chain A, domain 2"/>
    <property type="match status" value="1"/>
</dbReference>
<dbReference type="InterPro" id="IPR018164">
    <property type="entry name" value="Ala-tRNA-synth_IIc_N"/>
</dbReference>
<evidence type="ECO:0000259" key="13">
    <source>
        <dbReference type="PROSITE" id="PS50860"/>
    </source>
</evidence>
<evidence type="ECO:0000256" key="11">
    <source>
        <dbReference type="HAMAP-Rule" id="MF_00036"/>
    </source>
</evidence>
<feature type="coiled-coil region" evidence="12">
    <location>
        <begin position="736"/>
        <end position="763"/>
    </location>
</feature>
<evidence type="ECO:0000256" key="8">
    <source>
        <dbReference type="ARBA" id="ARBA00022884"/>
    </source>
</evidence>
<comment type="similarity">
    <text evidence="1 11">Belongs to the class-II aminoacyl-tRNA synthetase family.</text>
</comment>
<dbReference type="Gene3D" id="6.10.250.550">
    <property type="match status" value="1"/>
</dbReference>
<comment type="function">
    <text evidence="11">Catalyzes the attachment of alanine to tRNA(Ala) in a two-step reaction: alanine is first activated by ATP to form Ala-AMP and then transferred to the acceptor end of tRNA(Ala). Also edits incorrectly charged Ser-tRNA(Ala) and Gly-tRNA(Ala) via its editing domain.</text>
</comment>
<feature type="binding site" evidence="11">
    <location>
        <position position="568"/>
    </location>
    <ligand>
        <name>Zn(2+)</name>
        <dbReference type="ChEBI" id="CHEBI:29105"/>
    </ligand>
</feature>
<dbReference type="Gene3D" id="2.40.30.130">
    <property type="match status" value="1"/>
</dbReference>
<keyword evidence="15" id="KW-1185">Reference proteome</keyword>
<feature type="binding site" evidence="11">
    <location>
        <position position="681"/>
    </location>
    <ligand>
        <name>Zn(2+)</name>
        <dbReference type="ChEBI" id="CHEBI:29105"/>
    </ligand>
</feature>
<dbReference type="Gene3D" id="3.30.54.20">
    <property type="match status" value="1"/>
</dbReference>
<dbReference type="Gene3D" id="3.30.930.10">
    <property type="entry name" value="Bira Bifunctional Protein, Domain 2"/>
    <property type="match status" value="1"/>
</dbReference>
<dbReference type="InterPro" id="IPR018163">
    <property type="entry name" value="Thr/Ala-tRNA-synth_IIc_edit"/>
</dbReference>
<dbReference type="Pfam" id="PF01411">
    <property type="entry name" value="tRNA-synt_2c"/>
    <property type="match status" value="1"/>
</dbReference>
<accession>A0ABY3RQC1</accession>
<dbReference type="NCBIfam" id="TIGR00344">
    <property type="entry name" value="alaS"/>
    <property type="match status" value="1"/>
</dbReference>
<dbReference type="EMBL" id="CP088156">
    <property type="protein sequence ID" value="UFZ08643.1"/>
    <property type="molecule type" value="Genomic_DNA"/>
</dbReference>
<proteinExistence type="inferred from homology"/>
<keyword evidence="9 11" id="KW-0648">Protein biosynthesis</keyword>
<sequence>MSGVNEIRSTFLNFFAANGHEIVPSSPLVPRNDPTLMFTNAGMVQFKNVFTGVEKRPYNRATTSQKCVRAGGKHNDLDNVGYTARHHTFFEMLGNFSFGDYFKDHAIELAWNLVTKEFGLPKDKLTATVYVDDDEAFGLWKKIAGLPESRIIRISGSDNFWQMGDTGPCGPCSEIFYDHGDKIWGGPPGSPEQDGDRFIEIWNLVFMQYEQHEGGARVSLPKPSIDTGAGLERVAAVLQGKHDNYDIDLFVALIRTIADLTNADPSGPQKASLRVIADHLRASSFLISDGVLPSNEGRGYVLRRIMRRAMRHAQLLGAREPLMHRLVGTLSREMGQAYPELIRAEALIKETLRLEETRFRKTLERGLTILDEKSASLKKGDMFDGDVAFTLYDTYGFPLDLTQDALKSRGISVDQASFTDAMDRQRAKARAAWAGSGEAATETIWFPLREKLGATEFLGYETETAEGAVTALVKDGAEVESLKSGESGVIVLNQTPFYGESGGQVGDTGLMTGDGVRVRVTETQKKAGDLFVHIGTVEQGTLKIGTALQLDVDHGRRSAIRANHSATHILHEALRQVLGDHIAQRGSMVSPDRLRFDFVHPKPISPEELARVEDIANDVVLENAEVTTRLMGLDDAREAGARALFGEKYGDEVRVVSMGHAARDHGANAMGWSVELCGGTHVRRTGDIGLIAVTSESAVASGVRRIEALTARGARAHANHNLSLAKAAAAELRTTVEEVPARITALMEERKKLERELSDARKKLAMGGGGEVGNGASAGIRDISGVKLMARAVSGVEMKDLKSLVDEAKKQLGSGVVAIVGRAEDGKAGVVVGVTADLTARFNAVELVRAASEALGGKGGGGRPDMAQAGGPDGAKADAALAAIEQAIGGKAAGA</sequence>
<dbReference type="InterPro" id="IPR003156">
    <property type="entry name" value="DHHA1_dom"/>
</dbReference>
<dbReference type="PRINTS" id="PR00980">
    <property type="entry name" value="TRNASYNTHALA"/>
</dbReference>
<evidence type="ECO:0000256" key="3">
    <source>
        <dbReference type="ARBA" id="ARBA00022598"/>
    </source>
</evidence>
<dbReference type="InterPro" id="IPR012947">
    <property type="entry name" value="tRNA_SAD"/>
</dbReference>
<evidence type="ECO:0000256" key="10">
    <source>
        <dbReference type="ARBA" id="ARBA00023146"/>
    </source>
</evidence>
<evidence type="ECO:0000256" key="12">
    <source>
        <dbReference type="SAM" id="Coils"/>
    </source>
</evidence>
<dbReference type="Gene3D" id="3.10.310.40">
    <property type="match status" value="1"/>
</dbReference>
<reference evidence="14" key="1">
    <citation type="journal article" date="2024" name="Antonie Van Leeuwenhoek">
        <title>Bradyrhizobium ontarionense sp. nov., a novel bacterial symbiont isolated from Aeschynomene indica (Indian jointvetch), harbours photosynthesis, nitrogen fixation and nitrous oxide (N2O) reductase genes.</title>
        <authorList>
            <person name="Bromfield E.S.P."/>
            <person name="Cloutier S."/>
        </authorList>
    </citation>
    <scope>NUCLEOTIDE SEQUENCE</scope>
    <source>
        <strain evidence="14">A19</strain>
    </source>
</reference>
<gene>
    <name evidence="11 14" type="primary">alaS</name>
    <name evidence="14" type="ORF">LQG66_36330</name>
</gene>
<dbReference type="SMART" id="SM00863">
    <property type="entry name" value="tRNA_SAD"/>
    <property type="match status" value="1"/>
</dbReference>
<dbReference type="SUPFAM" id="SSF55681">
    <property type="entry name" value="Class II aaRS and biotin synthetases"/>
    <property type="match status" value="1"/>
</dbReference>
<evidence type="ECO:0000313" key="15">
    <source>
        <dbReference type="Proteomes" id="UP001431010"/>
    </source>
</evidence>
<dbReference type="GO" id="GO:0004813">
    <property type="term" value="F:alanine-tRNA ligase activity"/>
    <property type="evidence" value="ECO:0007669"/>
    <property type="project" value="UniProtKB-EC"/>
</dbReference>
<feature type="binding site" evidence="11">
    <location>
        <position position="564"/>
    </location>
    <ligand>
        <name>Zn(2+)</name>
        <dbReference type="ChEBI" id="CHEBI:29105"/>
    </ligand>
</feature>
<dbReference type="CDD" id="cd00673">
    <property type="entry name" value="AlaRS_core"/>
    <property type="match status" value="1"/>
</dbReference>
<dbReference type="PANTHER" id="PTHR11777">
    <property type="entry name" value="ALANYL-TRNA SYNTHETASE"/>
    <property type="match status" value="1"/>
</dbReference>
<keyword evidence="5 11" id="KW-0547">Nucleotide-binding</keyword>